<dbReference type="Gene3D" id="1.25.40.10">
    <property type="entry name" value="Tetratricopeptide repeat domain"/>
    <property type="match status" value="1"/>
</dbReference>
<dbReference type="RefSeq" id="WP_083049139.1">
    <property type="nucleotide sequence ID" value="NZ_MWQY01000005.1"/>
</dbReference>
<keyword evidence="1" id="KW-0472">Membrane</keyword>
<dbReference type="Proteomes" id="UP000192343">
    <property type="component" value="Unassembled WGS sequence"/>
</dbReference>
<organism evidence="2 3">
    <name type="scientific">Marispirochaeta aestuarii</name>
    <dbReference type="NCBI Taxonomy" id="1963862"/>
    <lineage>
        <taxon>Bacteria</taxon>
        <taxon>Pseudomonadati</taxon>
        <taxon>Spirochaetota</taxon>
        <taxon>Spirochaetia</taxon>
        <taxon>Spirochaetales</taxon>
        <taxon>Spirochaetaceae</taxon>
        <taxon>Marispirochaeta</taxon>
    </lineage>
</organism>
<dbReference type="STRING" id="1963862.B4O97_05885"/>
<proteinExistence type="predicted"/>
<dbReference type="SUPFAM" id="SSF48452">
    <property type="entry name" value="TPR-like"/>
    <property type="match status" value="1"/>
</dbReference>
<evidence type="ECO:0000256" key="1">
    <source>
        <dbReference type="SAM" id="Phobius"/>
    </source>
</evidence>
<keyword evidence="1" id="KW-0812">Transmembrane</keyword>
<keyword evidence="1" id="KW-1133">Transmembrane helix</keyword>
<feature type="transmembrane region" description="Helical" evidence="1">
    <location>
        <begin position="23"/>
        <end position="45"/>
    </location>
</feature>
<evidence type="ECO:0000313" key="3">
    <source>
        <dbReference type="Proteomes" id="UP000192343"/>
    </source>
</evidence>
<dbReference type="OrthoDB" id="359271at2"/>
<evidence type="ECO:0008006" key="4">
    <source>
        <dbReference type="Google" id="ProtNLM"/>
    </source>
</evidence>
<accession>A0A1Y1S072</accession>
<dbReference type="AlphaFoldDB" id="A0A1Y1S072"/>
<dbReference type="Pfam" id="PF13174">
    <property type="entry name" value="TPR_6"/>
    <property type="match status" value="2"/>
</dbReference>
<evidence type="ECO:0000313" key="2">
    <source>
        <dbReference type="EMBL" id="ORC36593.1"/>
    </source>
</evidence>
<dbReference type="InterPro" id="IPR019734">
    <property type="entry name" value="TPR_rpt"/>
</dbReference>
<comment type="caution">
    <text evidence="2">The sequence shown here is derived from an EMBL/GenBank/DDBJ whole genome shotgun (WGS) entry which is preliminary data.</text>
</comment>
<dbReference type="InterPro" id="IPR011990">
    <property type="entry name" value="TPR-like_helical_dom_sf"/>
</dbReference>
<protein>
    <recommendedName>
        <fullName evidence="4">Tetratricopeptide repeat-like domain-containing protein</fullName>
    </recommendedName>
</protein>
<keyword evidence="3" id="KW-1185">Reference proteome</keyword>
<gene>
    <name evidence="2" type="ORF">B4O97_05885</name>
</gene>
<reference evidence="2 3" key="1">
    <citation type="submission" date="2017-03" db="EMBL/GenBank/DDBJ databases">
        <title>Draft Genome sequence of Marispirochaeta sp. strain JC444.</title>
        <authorList>
            <person name="Shivani Y."/>
            <person name="Subhash Y."/>
            <person name="Sasikala C."/>
            <person name="Ramana C."/>
        </authorList>
    </citation>
    <scope>NUCLEOTIDE SEQUENCE [LARGE SCALE GENOMIC DNA]</scope>
    <source>
        <strain evidence="2 3">JC444</strain>
    </source>
</reference>
<dbReference type="EMBL" id="MWQY01000005">
    <property type="protein sequence ID" value="ORC36593.1"/>
    <property type="molecule type" value="Genomic_DNA"/>
</dbReference>
<name>A0A1Y1S072_9SPIO</name>
<sequence length="222" mass="25140">MENQEKLGLGTHIAQWIQKRKKILLSTFAILIVVLAVLGILSSLASAKSRKAAESLVEFEELYTQWNNATTEEREGFIEKIVTAFDEIETEYSGTYAHQRGLFMMGDFYFTNEDWENSLDKYLALAGSYSESYLAPVALYNAAAACEELGDNERALENYRRISDEYSESALAPRSLFSVGRLEEQISADQALSAYNELIESYPQSNWTKLARSRIIELNISK</sequence>